<dbReference type="Proteomes" id="UP000009046">
    <property type="component" value="Unassembled WGS sequence"/>
</dbReference>
<evidence type="ECO:0000313" key="15">
    <source>
        <dbReference type="EnsemblMetazoa" id="PHUM175020-PA"/>
    </source>
</evidence>
<dbReference type="GO" id="GO:0006784">
    <property type="term" value="P:heme A biosynthetic process"/>
    <property type="evidence" value="ECO:0007669"/>
    <property type="project" value="TreeGrafter"/>
</dbReference>
<evidence type="ECO:0000256" key="6">
    <source>
        <dbReference type="ARBA" id="ARBA00022989"/>
    </source>
</evidence>
<dbReference type="EnsemblMetazoa" id="PHUM175020-RA">
    <property type="protein sequence ID" value="PHUM175020-PA"/>
    <property type="gene ID" value="PHUM175020"/>
</dbReference>
<name>E0VG80_PEDHC</name>
<organism>
    <name type="scientific">Pediculus humanus subsp. corporis</name>
    <name type="common">Body louse</name>
    <dbReference type="NCBI Taxonomy" id="121224"/>
    <lineage>
        <taxon>Eukaryota</taxon>
        <taxon>Metazoa</taxon>
        <taxon>Ecdysozoa</taxon>
        <taxon>Arthropoda</taxon>
        <taxon>Hexapoda</taxon>
        <taxon>Insecta</taxon>
        <taxon>Pterygota</taxon>
        <taxon>Neoptera</taxon>
        <taxon>Paraneoptera</taxon>
        <taxon>Psocodea</taxon>
        <taxon>Troctomorpha</taxon>
        <taxon>Phthiraptera</taxon>
        <taxon>Anoplura</taxon>
        <taxon>Pediculidae</taxon>
        <taxon>Pediculus</taxon>
    </lineage>
</organism>
<sequence length="434" mass="48614">MYWQCSWHILKSPCQRRFVRVFYRSYKALPKTEQTKSDDVIKFSVNDVQNNEKNEFLQLNVKSGQVKNHFLVDNLKSENVSESKSLKWKEIELDTSKLGHYYLKLSKFRLTSLVVMTSMMGYAMAPGAFELTSFLSCALGTGLVSSAANSINQFLEVPFDAQMSRTRNRVLVQGYLTPLHAVGFATVTGSLGLVILYVGANPLTALLGASNLFLYTSIYTPLKRISIGNTWVGSIVGAIPPLMGWAASHGRLDAGSLILGGILYAWQFPHFNALSWNLRPDYSRAGYRMMAVTNPDLCRKTALRYTIGITAISSLAPLFSVTHWTFGVLSLPINLYFVYLGYKFFKESDSKNSRKLFRFSLLHLPLLMVLMLMTKKELLNSIMAQKVTNLEAITNTDEEKVNESKKKYNLGLETRPSSGFSGLALGATLHAQVR</sequence>
<comment type="catalytic activity">
    <reaction evidence="11">
        <text>heme b + (2E,6E)-farnesyl diphosphate + H2O = Fe(II)-heme o + diphosphate</text>
        <dbReference type="Rhea" id="RHEA:28070"/>
        <dbReference type="ChEBI" id="CHEBI:15377"/>
        <dbReference type="ChEBI" id="CHEBI:33019"/>
        <dbReference type="ChEBI" id="CHEBI:60344"/>
        <dbReference type="ChEBI" id="CHEBI:60530"/>
        <dbReference type="ChEBI" id="CHEBI:175763"/>
        <dbReference type="EC" id="2.5.1.141"/>
    </reaction>
</comment>
<evidence type="ECO:0000256" key="7">
    <source>
        <dbReference type="ARBA" id="ARBA00023128"/>
    </source>
</evidence>
<keyword evidence="7 12" id="KW-0496">Mitochondrion</keyword>
<dbReference type="VEuPathDB" id="VectorBase:PHUM175020"/>
<evidence type="ECO:0000256" key="5">
    <source>
        <dbReference type="ARBA" id="ARBA00022946"/>
    </source>
</evidence>
<dbReference type="CTD" id="8236779"/>
<evidence type="ECO:0000256" key="4">
    <source>
        <dbReference type="ARBA" id="ARBA00022692"/>
    </source>
</evidence>
<dbReference type="CDD" id="cd13957">
    <property type="entry name" value="PT_UbiA_Cox10"/>
    <property type="match status" value="1"/>
</dbReference>
<evidence type="ECO:0000256" key="9">
    <source>
        <dbReference type="ARBA" id="ARBA00023136"/>
    </source>
</evidence>
<dbReference type="AlphaFoldDB" id="E0VG80"/>
<keyword evidence="16" id="KW-1185">Reference proteome</keyword>
<dbReference type="InParanoid" id="E0VG80"/>
<dbReference type="GO" id="GO:0031966">
    <property type="term" value="C:mitochondrial membrane"/>
    <property type="evidence" value="ECO:0007669"/>
    <property type="project" value="UniProtKB-SubCell"/>
</dbReference>
<feature type="transmembrane region" description="Helical" evidence="13">
    <location>
        <begin position="229"/>
        <end position="248"/>
    </location>
</feature>
<dbReference type="STRING" id="121224.E0VG80"/>
<keyword evidence="6 13" id="KW-1133">Transmembrane helix</keyword>
<dbReference type="HAMAP" id="MF_00154">
    <property type="entry name" value="CyoE_CtaB"/>
    <property type="match status" value="1"/>
</dbReference>
<evidence type="ECO:0000313" key="14">
    <source>
        <dbReference type="EMBL" id="EEB12386.1"/>
    </source>
</evidence>
<evidence type="ECO:0000256" key="12">
    <source>
        <dbReference type="PIRNR" id="PIRNR001773"/>
    </source>
</evidence>
<dbReference type="GeneID" id="8236779"/>
<accession>E0VG80</accession>
<reference evidence="14" key="2">
    <citation type="submission" date="2007-04" db="EMBL/GenBank/DDBJ databases">
        <title>The genome of the human body louse.</title>
        <authorList>
            <consortium name="The Human Body Louse Genome Consortium"/>
            <person name="Kirkness E."/>
            <person name="Walenz B."/>
            <person name="Hass B."/>
            <person name="Bruggner R."/>
            <person name="Strausberg R."/>
        </authorList>
    </citation>
    <scope>NUCLEOTIDE SEQUENCE</scope>
    <source>
        <strain evidence="14">USDA</strain>
    </source>
</reference>
<dbReference type="PIRSF" id="PIRSF001773">
    <property type="entry name" value="COX10"/>
    <property type="match status" value="1"/>
</dbReference>
<evidence type="ECO:0000256" key="2">
    <source>
        <dbReference type="ARBA" id="ARBA00016335"/>
    </source>
</evidence>
<evidence type="ECO:0000256" key="11">
    <source>
        <dbReference type="ARBA" id="ARBA00047690"/>
    </source>
</evidence>
<comment type="subcellular location">
    <subcellularLocation>
        <location evidence="1">Mitochondrion membrane</location>
        <topology evidence="1">Multi-pass membrane protein</topology>
    </subcellularLocation>
</comment>
<keyword evidence="8 12" id="KW-0350">Heme biosynthesis</keyword>
<evidence type="ECO:0000313" key="16">
    <source>
        <dbReference type="Proteomes" id="UP000009046"/>
    </source>
</evidence>
<comment type="similarity">
    <text evidence="12">Belongs to the ubiA prenyltransferase family.</text>
</comment>
<dbReference type="InterPro" id="IPR030470">
    <property type="entry name" value="UbiA_prenylTrfase_CS"/>
</dbReference>
<comment type="function">
    <text evidence="12">Converts protoheme IX and farnesyl diphosphate to heme O.</text>
</comment>
<keyword evidence="3 12" id="KW-0808">Transferase</keyword>
<evidence type="ECO:0000256" key="3">
    <source>
        <dbReference type="ARBA" id="ARBA00022679"/>
    </source>
</evidence>
<evidence type="ECO:0000256" key="10">
    <source>
        <dbReference type="ARBA" id="ARBA00030253"/>
    </source>
</evidence>
<dbReference type="FunCoup" id="E0VG80">
    <property type="interactions" value="1076"/>
</dbReference>
<dbReference type="KEGG" id="phu:Phum_PHUM175020"/>
<dbReference type="HOGENOM" id="CLU_029631_2_1_1"/>
<dbReference type="InterPro" id="IPR000537">
    <property type="entry name" value="UbiA_prenyltransferase"/>
</dbReference>
<protein>
    <recommendedName>
        <fullName evidence="2 12">Protoheme IX farnesyltransferase, mitochondrial</fullName>
        <ecNumber evidence="12">2.5.1.-</ecNumber>
    </recommendedName>
    <alternativeName>
        <fullName evidence="10 12">Heme O synthase</fullName>
    </alternativeName>
</protein>
<dbReference type="OrthoDB" id="5211at2759"/>
<dbReference type="Pfam" id="PF01040">
    <property type="entry name" value="UbiA"/>
    <property type="match status" value="1"/>
</dbReference>
<evidence type="ECO:0000256" key="8">
    <source>
        <dbReference type="ARBA" id="ARBA00023133"/>
    </source>
</evidence>
<dbReference type="eggNOG" id="KOG1380">
    <property type="taxonomic scope" value="Eukaryota"/>
</dbReference>
<dbReference type="Gene3D" id="1.10.357.140">
    <property type="entry name" value="UbiA prenyltransferase"/>
    <property type="match status" value="1"/>
</dbReference>
<dbReference type="PROSITE" id="PS00943">
    <property type="entry name" value="UBIA"/>
    <property type="match status" value="1"/>
</dbReference>
<evidence type="ECO:0000256" key="13">
    <source>
        <dbReference type="SAM" id="Phobius"/>
    </source>
</evidence>
<proteinExistence type="inferred from homology"/>
<keyword evidence="5" id="KW-0809">Transit peptide</keyword>
<reference evidence="15" key="3">
    <citation type="submission" date="2020-05" db="UniProtKB">
        <authorList>
            <consortium name="EnsemblMetazoa"/>
        </authorList>
    </citation>
    <scope>IDENTIFICATION</scope>
    <source>
        <strain evidence="15">USDA</strain>
    </source>
</reference>
<feature type="transmembrane region" description="Helical" evidence="13">
    <location>
        <begin position="356"/>
        <end position="373"/>
    </location>
</feature>
<dbReference type="PANTHER" id="PTHR43448:SF2">
    <property type="entry name" value="PROTOHEME IX FARNESYLTRANSFERASE, MITOCHONDRIAL"/>
    <property type="match status" value="1"/>
</dbReference>
<evidence type="ECO:0000256" key="1">
    <source>
        <dbReference type="ARBA" id="ARBA00004225"/>
    </source>
</evidence>
<keyword evidence="9 12" id="KW-0472">Membrane</keyword>
<dbReference type="RefSeq" id="XP_002425124.1">
    <property type="nucleotide sequence ID" value="XM_002425079.1"/>
</dbReference>
<dbReference type="GO" id="GO:0008495">
    <property type="term" value="F:protoheme IX farnesyltransferase activity"/>
    <property type="evidence" value="ECO:0007669"/>
    <property type="project" value="UniProtKB-EC"/>
</dbReference>
<dbReference type="PANTHER" id="PTHR43448">
    <property type="entry name" value="PROTOHEME IX FARNESYLTRANSFERASE, MITOCHONDRIAL"/>
    <property type="match status" value="1"/>
</dbReference>
<feature type="transmembrane region" description="Helical" evidence="13">
    <location>
        <begin position="108"/>
        <end position="125"/>
    </location>
</feature>
<gene>
    <name evidence="15" type="primary">8236779</name>
    <name evidence="14" type="ORF">Phum_PHUM175020</name>
</gene>
<dbReference type="EMBL" id="DS235132">
    <property type="protein sequence ID" value="EEB12386.1"/>
    <property type="molecule type" value="Genomic_DNA"/>
</dbReference>
<dbReference type="InterPro" id="IPR006369">
    <property type="entry name" value="Protohaem_IX_farnesylTrfase"/>
</dbReference>
<reference evidence="14" key="1">
    <citation type="submission" date="2007-04" db="EMBL/GenBank/DDBJ databases">
        <title>Annotation of Pediculus humanus corporis strain USDA.</title>
        <authorList>
            <person name="Kirkness E."/>
            <person name="Hannick L."/>
            <person name="Hass B."/>
            <person name="Bruggner R."/>
            <person name="Lawson D."/>
            <person name="Bidwell S."/>
            <person name="Joardar V."/>
            <person name="Caler E."/>
            <person name="Walenz B."/>
            <person name="Inman J."/>
            <person name="Schobel S."/>
            <person name="Galinsky K."/>
            <person name="Amedeo P."/>
            <person name="Strausberg R."/>
        </authorList>
    </citation>
    <scope>NUCLEOTIDE SEQUENCE</scope>
    <source>
        <strain evidence="14">USDA</strain>
    </source>
</reference>
<dbReference type="EC" id="2.5.1.-" evidence="12"/>
<dbReference type="InterPro" id="IPR044878">
    <property type="entry name" value="UbiA_sf"/>
</dbReference>
<feature type="transmembrane region" description="Helical" evidence="13">
    <location>
        <begin position="302"/>
        <end position="320"/>
    </location>
</feature>
<dbReference type="EMBL" id="AAZO01002029">
    <property type="status" value="NOT_ANNOTATED_CDS"/>
    <property type="molecule type" value="Genomic_DNA"/>
</dbReference>
<dbReference type="OMA" id="HFWAIGW"/>
<dbReference type="NCBIfam" id="TIGR01473">
    <property type="entry name" value="cyoE_ctaB"/>
    <property type="match status" value="1"/>
</dbReference>
<keyword evidence="4 13" id="KW-0812">Transmembrane</keyword>
<feature type="transmembrane region" description="Helical" evidence="13">
    <location>
        <begin position="254"/>
        <end position="274"/>
    </location>
</feature>
<dbReference type="InterPro" id="IPR016315">
    <property type="entry name" value="Protohaem_IX_farnesylTrfase_mt"/>
</dbReference>
<dbReference type="FunFam" id="1.10.357.140:FF:000004">
    <property type="entry name" value="Protoheme IX farnesyltransferase, mitochondrial"/>
    <property type="match status" value="1"/>
</dbReference>
<feature type="transmembrane region" description="Helical" evidence="13">
    <location>
        <begin position="326"/>
        <end position="344"/>
    </location>
</feature>